<dbReference type="Proteomes" id="UP000183567">
    <property type="component" value="Unassembled WGS sequence"/>
</dbReference>
<name>A0A1J8PGU6_9AGAM</name>
<reference evidence="1 2" key="1">
    <citation type="submission" date="2016-03" db="EMBL/GenBank/DDBJ databases">
        <title>Comparative genomics of the ectomycorrhizal sister species Rhizopogon vinicolor and Rhizopogon vesiculosus (Basidiomycota: Boletales) reveals a divergence of the mating type B locus.</title>
        <authorList>
            <person name="Mujic A.B."/>
            <person name="Kuo A."/>
            <person name="Tritt A."/>
            <person name="Lipzen A."/>
            <person name="Chen C."/>
            <person name="Johnson J."/>
            <person name="Sharma A."/>
            <person name="Barry K."/>
            <person name="Grigoriev I.V."/>
            <person name="Spatafora J.W."/>
        </authorList>
    </citation>
    <scope>NUCLEOTIDE SEQUENCE [LARGE SCALE GENOMIC DNA]</scope>
    <source>
        <strain evidence="1 2">AM-OR11-056</strain>
    </source>
</reference>
<proteinExistence type="predicted"/>
<dbReference type="EMBL" id="LVVM01006376">
    <property type="protein sequence ID" value="OJA08213.1"/>
    <property type="molecule type" value="Genomic_DNA"/>
</dbReference>
<keyword evidence="2" id="KW-1185">Reference proteome</keyword>
<organism evidence="1 2">
    <name type="scientific">Rhizopogon vesiculosus</name>
    <dbReference type="NCBI Taxonomy" id="180088"/>
    <lineage>
        <taxon>Eukaryota</taxon>
        <taxon>Fungi</taxon>
        <taxon>Dikarya</taxon>
        <taxon>Basidiomycota</taxon>
        <taxon>Agaricomycotina</taxon>
        <taxon>Agaricomycetes</taxon>
        <taxon>Agaricomycetidae</taxon>
        <taxon>Boletales</taxon>
        <taxon>Suillineae</taxon>
        <taxon>Rhizopogonaceae</taxon>
        <taxon>Rhizopogon</taxon>
    </lineage>
</organism>
<dbReference type="AlphaFoldDB" id="A0A1J8PGU6"/>
<accession>A0A1J8PGU6</accession>
<comment type="caution">
    <text evidence="1">The sequence shown here is derived from an EMBL/GenBank/DDBJ whole genome shotgun (WGS) entry which is preliminary data.</text>
</comment>
<protein>
    <submittedName>
        <fullName evidence="1">Uncharacterized protein</fullName>
    </submittedName>
</protein>
<sequence>MDDIYKYDIEELELAFTFGHSYASATQSVSIPAAKINTFCHDDEAFEHNYHVDITDGKNGFLPNTLQLA</sequence>
<gene>
    <name evidence="1" type="ORF">AZE42_06849</name>
</gene>
<evidence type="ECO:0000313" key="1">
    <source>
        <dbReference type="EMBL" id="OJA08213.1"/>
    </source>
</evidence>
<dbReference type="OrthoDB" id="2690549at2759"/>
<evidence type="ECO:0000313" key="2">
    <source>
        <dbReference type="Proteomes" id="UP000183567"/>
    </source>
</evidence>